<dbReference type="STRING" id="1798383.A3D78_00630"/>
<name>A0A1F5ZWI2_9BACT</name>
<protein>
    <submittedName>
        <fullName evidence="2">Uncharacterized protein</fullName>
    </submittedName>
</protein>
<reference evidence="2 3" key="1">
    <citation type="journal article" date="2016" name="Nat. Commun.">
        <title>Thousands of microbial genomes shed light on interconnected biogeochemical processes in an aquifer system.</title>
        <authorList>
            <person name="Anantharaman K."/>
            <person name="Brown C.T."/>
            <person name="Hug L.A."/>
            <person name="Sharon I."/>
            <person name="Castelle C.J."/>
            <person name="Probst A.J."/>
            <person name="Thomas B.C."/>
            <person name="Singh A."/>
            <person name="Wilkins M.J."/>
            <person name="Karaoz U."/>
            <person name="Brodie E.L."/>
            <person name="Williams K.H."/>
            <person name="Hubbard S.S."/>
            <person name="Banfield J.F."/>
        </authorList>
    </citation>
    <scope>NUCLEOTIDE SEQUENCE [LARGE SCALE GENOMIC DNA]</scope>
</reference>
<dbReference type="Pfam" id="PF12389">
    <property type="entry name" value="Peptidase_M73"/>
    <property type="match status" value="1"/>
</dbReference>
<feature type="signal peptide" evidence="1">
    <location>
        <begin position="1"/>
        <end position="25"/>
    </location>
</feature>
<dbReference type="EMBL" id="MFJM01000054">
    <property type="protein sequence ID" value="OGG16704.1"/>
    <property type="molecule type" value="Genomic_DNA"/>
</dbReference>
<dbReference type="AlphaFoldDB" id="A0A1F5ZWI2"/>
<feature type="chain" id="PRO_5009522922" evidence="1">
    <location>
        <begin position="26"/>
        <end position="210"/>
    </location>
</feature>
<sequence length="210" mass="21926">MSRKILISGLSILATLGIVSAATFAYFSDVGASNDNVFAAGNFNMQLSDGDQEDSDSVSGTWGLASAPGDTFTGDLRVTNIGSVAADHIELQFVNSVVDAGSGPGTVSTVPMDSVIEITTFGWDSDGNSTPDVDLLPGVTNTNANGIIDLDDLENQTLDDFDSLSFSGTQTADHVLRIAGRLHPIQAVDQHQGDQVTMTLNVAMNQNASQ</sequence>
<dbReference type="InterPro" id="IPR022121">
    <property type="entry name" value="Peptidase_M73_camelysin"/>
</dbReference>
<comment type="caution">
    <text evidence="2">The sequence shown here is derived from an EMBL/GenBank/DDBJ whole genome shotgun (WGS) entry which is preliminary data.</text>
</comment>
<keyword evidence="1" id="KW-0732">Signal</keyword>
<accession>A0A1F5ZWI2</accession>
<dbReference type="Proteomes" id="UP000176253">
    <property type="component" value="Unassembled WGS sequence"/>
</dbReference>
<evidence type="ECO:0000313" key="2">
    <source>
        <dbReference type="EMBL" id="OGG16704.1"/>
    </source>
</evidence>
<dbReference type="NCBIfam" id="TIGR04088">
    <property type="entry name" value="cognate_SipW"/>
    <property type="match status" value="1"/>
</dbReference>
<gene>
    <name evidence="2" type="ORF">A3D78_00630</name>
</gene>
<dbReference type="InterPro" id="IPR023833">
    <property type="entry name" value="Signal_pept_SipW-depend-type"/>
</dbReference>
<organism evidence="2 3">
    <name type="scientific">Candidatus Gottesmanbacteria bacterium RIFCSPHIGHO2_02_FULL_39_14</name>
    <dbReference type="NCBI Taxonomy" id="1798383"/>
    <lineage>
        <taxon>Bacteria</taxon>
        <taxon>Candidatus Gottesmaniibacteriota</taxon>
    </lineage>
</organism>
<evidence type="ECO:0000256" key="1">
    <source>
        <dbReference type="SAM" id="SignalP"/>
    </source>
</evidence>
<evidence type="ECO:0000313" key="3">
    <source>
        <dbReference type="Proteomes" id="UP000176253"/>
    </source>
</evidence>
<proteinExistence type="predicted"/>